<proteinExistence type="predicted"/>
<comment type="caution">
    <text evidence="1">The sequence shown here is derived from an EMBL/GenBank/DDBJ whole genome shotgun (WGS) entry which is preliminary data.</text>
</comment>
<name>A0A941GQG0_9CHRO</name>
<gene>
    <name evidence="1" type="ORF">DSM107014_07080</name>
</gene>
<evidence type="ECO:0000313" key="2">
    <source>
        <dbReference type="Proteomes" id="UP000767446"/>
    </source>
</evidence>
<sequence>MAKTLEAVVRRRWLSPEEAVREVVAFERRFGEEHLSLACHCGLLLILTPELVNLVRINFLENIDWIAESNFLLSSLCRQLQEGIYEVEPCIREVLLVELENKFSWQRPFELAEFLWFYLDKCGSRKQDLEFKQVQQWVAKAYLDPDSTIRDFKGILDENLSGDNEVINLENQGEKIPHLIEILADPLEATNLWDEYQYLVNTSRVVTKLLVDDPSNITLIDSISYPTLTGLERMQAEETTEAREILLQKVSNYIWDEDPQNRLRQCYLKENPLCNAQVCLQLWLLSEKFKMSV</sequence>
<evidence type="ECO:0000313" key="1">
    <source>
        <dbReference type="EMBL" id="MBR8827660.1"/>
    </source>
</evidence>
<dbReference type="AlphaFoldDB" id="A0A941GQG0"/>
<organism evidence="1 2">
    <name type="scientific">Gomphosphaeria aponina SAG 52.96 = DSM 107014</name>
    <dbReference type="NCBI Taxonomy" id="1521640"/>
    <lineage>
        <taxon>Bacteria</taxon>
        <taxon>Bacillati</taxon>
        <taxon>Cyanobacteriota</taxon>
        <taxon>Cyanophyceae</taxon>
        <taxon>Oscillatoriophycideae</taxon>
        <taxon>Chroococcales</taxon>
        <taxon>Gomphosphaeriaceae</taxon>
        <taxon>Gomphosphaeria</taxon>
    </lineage>
</organism>
<feature type="non-terminal residue" evidence="1">
    <location>
        <position position="293"/>
    </location>
</feature>
<protein>
    <submittedName>
        <fullName evidence="1">Uncharacterized protein</fullName>
    </submittedName>
</protein>
<dbReference type="EMBL" id="JADQBC010000039">
    <property type="protein sequence ID" value="MBR8827660.1"/>
    <property type="molecule type" value="Genomic_DNA"/>
</dbReference>
<reference evidence="1" key="1">
    <citation type="submission" date="2021-02" db="EMBL/GenBank/DDBJ databases">
        <title>Metagenome analyses of Stigonema ocellatum DSM 106950, Chlorogloea purpurea SAG 13.99 and Gomphosphaeria aponina DSM 107014.</title>
        <authorList>
            <person name="Marter P."/>
            <person name="Huang S."/>
        </authorList>
    </citation>
    <scope>NUCLEOTIDE SEQUENCE</scope>
    <source>
        <strain evidence="1">JP213</strain>
    </source>
</reference>
<dbReference type="Proteomes" id="UP000767446">
    <property type="component" value="Unassembled WGS sequence"/>
</dbReference>
<accession>A0A941GQG0</accession>